<organism evidence="2 3">
    <name type="scientific">Mesoterricola silvestris</name>
    <dbReference type="NCBI Taxonomy" id="2927979"/>
    <lineage>
        <taxon>Bacteria</taxon>
        <taxon>Pseudomonadati</taxon>
        <taxon>Acidobacteriota</taxon>
        <taxon>Holophagae</taxon>
        <taxon>Holophagales</taxon>
        <taxon>Holophagaceae</taxon>
        <taxon>Mesoterricola</taxon>
    </lineage>
</organism>
<dbReference type="Gene3D" id="1.10.150.320">
    <property type="entry name" value="Photosystem II 12 kDa extrinsic protein"/>
    <property type="match status" value="1"/>
</dbReference>
<dbReference type="AlphaFoldDB" id="A0AA48KB30"/>
<keyword evidence="3" id="KW-1185">Reference proteome</keyword>
<dbReference type="SUPFAM" id="SSF47781">
    <property type="entry name" value="RuvA domain 2-like"/>
    <property type="match status" value="1"/>
</dbReference>
<proteinExistence type="predicted"/>
<dbReference type="PANTHER" id="PTHR21180:SF32">
    <property type="entry name" value="ENDONUCLEASE_EXONUCLEASE_PHOSPHATASE FAMILY DOMAIN-CONTAINING PROTEIN 1"/>
    <property type="match status" value="1"/>
</dbReference>
<dbReference type="SMART" id="SM00278">
    <property type="entry name" value="HhH1"/>
    <property type="match status" value="2"/>
</dbReference>
<evidence type="ECO:0000313" key="3">
    <source>
        <dbReference type="Proteomes" id="UP001238179"/>
    </source>
</evidence>
<feature type="domain" description="Helix-hairpin-helix DNA-binding motif class 1" evidence="1">
    <location>
        <begin position="35"/>
        <end position="54"/>
    </location>
</feature>
<dbReference type="EMBL" id="AP027080">
    <property type="protein sequence ID" value="BDU72113.1"/>
    <property type="molecule type" value="Genomic_DNA"/>
</dbReference>
<dbReference type="GO" id="GO:0003677">
    <property type="term" value="F:DNA binding"/>
    <property type="evidence" value="ECO:0007669"/>
    <property type="project" value="InterPro"/>
</dbReference>
<evidence type="ECO:0000313" key="2">
    <source>
        <dbReference type="EMBL" id="BDU72113.1"/>
    </source>
</evidence>
<dbReference type="RefSeq" id="WP_316415022.1">
    <property type="nucleotide sequence ID" value="NZ_AP027080.1"/>
</dbReference>
<dbReference type="GO" id="GO:0015628">
    <property type="term" value="P:protein secretion by the type II secretion system"/>
    <property type="evidence" value="ECO:0007669"/>
    <property type="project" value="TreeGrafter"/>
</dbReference>
<dbReference type="InterPro" id="IPR051675">
    <property type="entry name" value="Endo/Exo/Phosphatase_dom_1"/>
</dbReference>
<feature type="domain" description="Helix-hairpin-helix DNA-binding motif class 1" evidence="1">
    <location>
        <begin position="65"/>
        <end position="84"/>
    </location>
</feature>
<dbReference type="Proteomes" id="UP001238179">
    <property type="component" value="Chromosome"/>
</dbReference>
<dbReference type="GO" id="GO:0006281">
    <property type="term" value="P:DNA repair"/>
    <property type="evidence" value="ECO:0007669"/>
    <property type="project" value="InterPro"/>
</dbReference>
<accession>A0AA48KB30</accession>
<name>A0AA48KB30_9BACT</name>
<dbReference type="PANTHER" id="PTHR21180">
    <property type="entry name" value="ENDONUCLEASE/EXONUCLEASE/PHOSPHATASE FAMILY DOMAIN-CONTAINING PROTEIN 1"/>
    <property type="match status" value="1"/>
</dbReference>
<dbReference type="InterPro" id="IPR010994">
    <property type="entry name" value="RuvA_2-like"/>
</dbReference>
<evidence type="ECO:0000259" key="1">
    <source>
        <dbReference type="SMART" id="SM00278"/>
    </source>
</evidence>
<gene>
    <name evidence="2" type="ORF">METEAL_12870</name>
</gene>
<dbReference type="KEGG" id="msil:METEAL_12870"/>
<dbReference type="InterPro" id="IPR003583">
    <property type="entry name" value="Hlx-hairpin-Hlx_DNA-bd_motif"/>
</dbReference>
<dbReference type="GO" id="GO:0015627">
    <property type="term" value="C:type II protein secretion system complex"/>
    <property type="evidence" value="ECO:0007669"/>
    <property type="project" value="TreeGrafter"/>
</dbReference>
<sequence length="91" mass="9998">MKAILLSGLLAFMPLQGGKAKAPPEPIDLNTATATELMQLPRVGARTAARILDYRRTHGPFRKPEEIMNIKGIGEKAFLRLRPHLRAGEAP</sequence>
<protein>
    <recommendedName>
        <fullName evidence="1">Helix-hairpin-helix DNA-binding motif class 1 domain-containing protein</fullName>
    </recommendedName>
</protein>
<reference evidence="3" key="1">
    <citation type="journal article" date="2023" name="Int. J. Syst. Evol. Microbiol.">
        <title>Mesoterricola silvestris gen. nov., sp. nov., Mesoterricola sediminis sp. nov., Geothrix oryzae sp. nov., Geothrix edaphica sp. nov., Geothrix rubra sp. nov., and Geothrix limicola sp. nov., six novel members of Acidobacteriota isolated from soils.</title>
        <authorList>
            <person name="Itoh H."/>
            <person name="Sugisawa Y."/>
            <person name="Mise K."/>
            <person name="Xu Z."/>
            <person name="Kuniyasu M."/>
            <person name="Ushijima N."/>
            <person name="Kawano K."/>
            <person name="Kobayashi E."/>
            <person name="Shiratori Y."/>
            <person name="Masuda Y."/>
            <person name="Senoo K."/>
        </authorList>
    </citation>
    <scope>NUCLEOTIDE SEQUENCE [LARGE SCALE GENOMIC DNA]</scope>
    <source>
        <strain evidence="3">W79</strain>
    </source>
</reference>
<dbReference type="Pfam" id="PF12836">
    <property type="entry name" value="HHH_3"/>
    <property type="match status" value="1"/>
</dbReference>